<accession>A0A4Q0T3A3</accession>
<reference evidence="3" key="2">
    <citation type="submission" date="2019-02" db="EMBL/GenBank/DDBJ databases">
        <title>Granulicella sibirica sp. nov., a psychrotolerant acidobacterium isolated from an organic soil layer in forested tundra, West Siberia.</title>
        <authorList>
            <person name="Oshkin I.Y."/>
            <person name="Kulichevskaya I.S."/>
            <person name="Rijpstra W.I.C."/>
            <person name="Sinninghe Damste J.S."/>
            <person name="Rakitin A.L."/>
            <person name="Ravin N.V."/>
            <person name="Dedysh S.N."/>
        </authorList>
    </citation>
    <scope>NUCLEOTIDE SEQUENCE [LARGE SCALE GENOMIC DNA]</scope>
    <source>
        <strain evidence="3">AF10</strain>
    </source>
</reference>
<feature type="region of interest" description="Disordered" evidence="1">
    <location>
        <begin position="11"/>
        <end position="41"/>
    </location>
</feature>
<name>A0A4Q0T3A3_9BACT</name>
<evidence type="ECO:0000256" key="1">
    <source>
        <dbReference type="SAM" id="MobiDB-lite"/>
    </source>
</evidence>
<evidence type="ECO:0000313" key="3">
    <source>
        <dbReference type="Proteomes" id="UP000289437"/>
    </source>
</evidence>
<sequence length="41" mass="4245">MSVACVICHGRSPSGFRNSSGASLWPVPESHGSSARYGPLV</sequence>
<protein>
    <submittedName>
        <fullName evidence="2">Uncharacterized protein</fullName>
    </submittedName>
</protein>
<proteinExistence type="predicted"/>
<comment type="caution">
    <text evidence="2">The sequence shown here is derived from an EMBL/GenBank/DDBJ whole genome shotgun (WGS) entry which is preliminary data.</text>
</comment>
<keyword evidence="3" id="KW-1185">Reference proteome</keyword>
<organism evidence="2 3">
    <name type="scientific">Granulicella sibirica</name>
    <dbReference type="NCBI Taxonomy" id="2479048"/>
    <lineage>
        <taxon>Bacteria</taxon>
        <taxon>Pseudomonadati</taxon>
        <taxon>Acidobacteriota</taxon>
        <taxon>Terriglobia</taxon>
        <taxon>Terriglobales</taxon>
        <taxon>Acidobacteriaceae</taxon>
        <taxon>Granulicella</taxon>
    </lineage>
</organism>
<gene>
    <name evidence="2" type="ORF">GRAN_0260</name>
</gene>
<dbReference type="AlphaFoldDB" id="A0A4Q0T3A3"/>
<dbReference type="Proteomes" id="UP000289437">
    <property type="component" value="Unassembled WGS sequence"/>
</dbReference>
<reference evidence="2 3" key="1">
    <citation type="submission" date="2018-11" db="EMBL/GenBank/DDBJ databases">
        <authorList>
            <person name="Mardanov A.V."/>
            <person name="Ravin N.V."/>
            <person name="Dedysh S.N."/>
        </authorList>
    </citation>
    <scope>NUCLEOTIDE SEQUENCE [LARGE SCALE GENOMIC DNA]</scope>
    <source>
        <strain evidence="2 3">AF10</strain>
    </source>
</reference>
<dbReference type="EMBL" id="RDSM01000001">
    <property type="protein sequence ID" value="RXH56950.1"/>
    <property type="molecule type" value="Genomic_DNA"/>
</dbReference>
<evidence type="ECO:0000313" key="2">
    <source>
        <dbReference type="EMBL" id="RXH56950.1"/>
    </source>
</evidence>